<reference evidence="1" key="1">
    <citation type="journal article" date="2012" name="Science">
        <title>Fermentation, hydrogen, and sulfur metabolism in multiple uncultivated bacterial phyla.</title>
        <authorList>
            <person name="Wrighton K.C."/>
            <person name="Thomas B.C."/>
            <person name="Sharon I."/>
            <person name="Miller C.S."/>
            <person name="Castelle C.J."/>
            <person name="VerBerkmoes N.C."/>
            <person name="Wilkins M.J."/>
            <person name="Hettich R.L."/>
            <person name="Lipton M.S."/>
            <person name="Williams K.H."/>
            <person name="Long P.E."/>
            <person name="Banfield J.F."/>
        </authorList>
    </citation>
    <scope>NUCLEOTIDE SEQUENCE [LARGE SCALE GENOMIC DNA]</scope>
</reference>
<evidence type="ECO:0000313" key="1">
    <source>
        <dbReference type="EMBL" id="EKE28095.1"/>
    </source>
</evidence>
<organism evidence="1">
    <name type="scientific">uncultured bacterium</name>
    <name type="common">gcode 4</name>
    <dbReference type="NCBI Taxonomy" id="1234023"/>
    <lineage>
        <taxon>Bacteria</taxon>
        <taxon>environmental samples</taxon>
    </lineage>
</organism>
<dbReference type="AlphaFoldDB" id="K2GXH6"/>
<accession>K2GXH6</accession>
<sequence>MSTNIPEAQKEFSVKKIIELKPEDATNAKVLEIIEAELRRLFNLALSLSPETKINNFVVKKIEFENGWISIVNYEEGIIKIEIVRDDHDTDKTIFTVYHPEKNLSYVQYSIWKRSSIVHASRNPSRSPSFTTSDFKADKKVYNFLSEIKWKCKMLDHNQDTDFQEAPITQELLSEIQMTLDEAEGLIAANNKRLKANIVDTKKWVGSIIR</sequence>
<proteinExistence type="predicted"/>
<comment type="caution">
    <text evidence="1">The sequence shown here is derived from an EMBL/GenBank/DDBJ whole genome shotgun (WGS) entry which is preliminary data.</text>
</comment>
<name>K2GXH6_9BACT</name>
<protein>
    <submittedName>
        <fullName evidence="1">Uncharacterized protein</fullName>
    </submittedName>
</protein>
<gene>
    <name evidence="1" type="ORF">ACD_3C00101G0006</name>
</gene>
<dbReference type="EMBL" id="AMFJ01000375">
    <property type="protein sequence ID" value="EKE28095.1"/>
    <property type="molecule type" value="Genomic_DNA"/>
</dbReference>